<dbReference type="CDD" id="cd01392">
    <property type="entry name" value="HTH_LacI"/>
    <property type="match status" value="1"/>
</dbReference>
<dbReference type="Proteomes" id="UP000240708">
    <property type="component" value="Unassembled WGS sequence"/>
</dbReference>
<sequence length="368" mass="41064">MLAEIAHDFYVGSNRFKNEKILKHLNVTSTMKKSITIKDIAKKLNVSTATVSRALRNSSEISKETKLAVIKIAKEMHYHPNLLARSLIKKSSKVLGVVVPTINRQFWSNSISGIESVAYKKGYKVMIFQSAESYQKEVEIVEILANSMVDGILIAFSKETQNYDHIEDLKERGIPVLLFERVCDSIPISKVTTDDFLGAKRIVNHLIERGKKRIAFIGGPLSLTVCMDRFLGYKSSLVENGIPFDQNLVIELSEFTTELSVIAFKNLWSSGESPDAVFCFADILALGVLAASKELGIKVPEDLAIAGFGNDDITKYVSPSITTMSQPSFEIGQLAAKLILKEINFEEKDEFEYKTEIVKPDLIVREST</sequence>
<dbReference type="EMBL" id="PYGF01000009">
    <property type="protein sequence ID" value="PSL02615.1"/>
    <property type="molecule type" value="Genomic_DNA"/>
</dbReference>
<dbReference type="PROSITE" id="PS50932">
    <property type="entry name" value="HTH_LACI_2"/>
    <property type="match status" value="1"/>
</dbReference>
<dbReference type="InterPro" id="IPR028082">
    <property type="entry name" value="Peripla_BP_I"/>
</dbReference>
<dbReference type="GO" id="GO:0000976">
    <property type="term" value="F:transcription cis-regulatory region binding"/>
    <property type="evidence" value="ECO:0007669"/>
    <property type="project" value="TreeGrafter"/>
</dbReference>
<keyword evidence="1" id="KW-0805">Transcription regulation</keyword>
<dbReference type="Pfam" id="PF00356">
    <property type="entry name" value="LacI"/>
    <property type="match status" value="1"/>
</dbReference>
<evidence type="ECO:0000259" key="5">
    <source>
        <dbReference type="PROSITE" id="PS50943"/>
    </source>
</evidence>
<dbReference type="InterPro" id="IPR010982">
    <property type="entry name" value="Lambda_DNA-bd_dom_sf"/>
</dbReference>
<keyword evidence="3" id="KW-0804">Transcription</keyword>
<dbReference type="InterPro" id="IPR000843">
    <property type="entry name" value="HTH_LacI"/>
</dbReference>
<dbReference type="PANTHER" id="PTHR30146:SF109">
    <property type="entry name" value="HTH-TYPE TRANSCRIPTIONAL REGULATOR GALS"/>
    <property type="match status" value="1"/>
</dbReference>
<reference evidence="6 7" key="1">
    <citation type="submission" date="2018-03" db="EMBL/GenBank/DDBJ databases">
        <title>Genomic Encyclopedia of Archaeal and Bacterial Type Strains, Phase II (KMG-II): from individual species to whole genera.</title>
        <authorList>
            <person name="Goeker M."/>
        </authorList>
    </citation>
    <scope>NUCLEOTIDE SEQUENCE [LARGE SCALE GENOMIC DNA]</scope>
    <source>
        <strain evidence="6 7">DSM 28057</strain>
    </source>
</reference>
<protein>
    <submittedName>
        <fullName evidence="6">LacI family transcriptional regulator</fullName>
    </submittedName>
</protein>
<dbReference type="SUPFAM" id="SSF53822">
    <property type="entry name" value="Periplasmic binding protein-like I"/>
    <property type="match status" value="1"/>
</dbReference>
<feature type="domain" description="HTH cro/C1-type" evidence="5">
    <location>
        <begin position="32"/>
        <end position="83"/>
    </location>
</feature>
<evidence type="ECO:0000256" key="3">
    <source>
        <dbReference type="ARBA" id="ARBA00023163"/>
    </source>
</evidence>
<dbReference type="PROSITE" id="PS50943">
    <property type="entry name" value="HTH_CROC1"/>
    <property type="match status" value="1"/>
</dbReference>
<dbReference type="PANTHER" id="PTHR30146">
    <property type="entry name" value="LACI-RELATED TRANSCRIPTIONAL REPRESSOR"/>
    <property type="match status" value="1"/>
</dbReference>
<dbReference type="AlphaFoldDB" id="A0A2P8DZH9"/>
<accession>A0A2P8DZH9</accession>
<evidence type="ECO:0000256" key="2">
    <source>
        <dbReference type="ARBA" id="ARBA00023125"/>
    </source>
</evidence>
<evidence type="ECO:0000313" key="7">
    <source>
        <dbReference type="Proteomes" id="UP000240708"/>
    </source>
</evidence>
<dbReference type="SMART" id="SM00354">
    <property type="entry name" value="HTH_LACI"/>
    <property type="match status" value="1"/>
</dbReference>
<evidence type="ECO:0000256" key="1">
    <source>
        <dbReference type="ARBA" id="ARBA00023015"/>
    </source>
</evidence>
<name>A0A2P8DZH9_9BACT</name>
<dbReference type="Gene3D" id="1.10.260.40">
    <property type="entry name" value="lambda repressor-like DNA-binding domains"/>
    <property type="match status" value="1"/>
</dbReference>
<keyword evidence="2" id="KW-0238">DNA-binding</keyword>
<comment type="caution">
    <text evidence="6">The sequence shown here is derived from an EMBL/GenBank/DDBJ whole genome shotgun (WGS) entry which is preliminary data.</text>
</comment>
<evidence type="ECO:0000313" key="6">
    <source>
        <dbReference type="EMBL" id="PSL02615.1"/>
    </source>
</evidence>
<dbReference type="Gene3D" id="3.40.50.2300">
    <property type="match status" value="2"/>
</dbReference>
<gene>
    <name evidence="6" type="ORF">CLV48_10984</name>
</gene>
<dbReference type="InterPro" id="IPR046335">
    <property type="entry name" value="LacI/GalR-like_sensor"/>
</dbReference>
<organism evidence="6 7">
    <name type="scientific">Cecembia rubra</name>
    <dbReference type="NCBI Taxonomy" id="1485585"/>
    <lineage>
        <taxon>Bacteria</taxon>
        <taxon>Pseudomonadati</taxon>
        <taxon>Bacteroidota</taxon>
        <taxon>Cytophagia</taxon>
        <taxon>Cytophagales</taxon>
        <taxon>Cyclobacteriaceae</taxon>
        <taxon>Cecembia</taxon>
    </lineage>
</organism>
<keyword evidence="7" id="KW-1185">Reference proteome</keyword>
<proteinExistence type="predicted"/>
<dbReference type="CDD" id="cd06267">
    <property type="entry name" value="PBP1_LacI_sugar_binding-like"/>
    <property type="match status" value="1"/>
</dbReference>
<dbReference type="Pfam" id="PF13377">
    <property type="entry name" value="Peripla_BP_3"/>
    <property type="match status" value="1"/>
</dbReference>
<dbReference type="InterPro" id="IPR001387">
    <property type="entry name" value="Cro/C1-type_HTH"/>
</dbReference>
<dbReference type="SUPFAM" id="SSF47413">
    <property type="entry name" value="lambda repressor-like DNA-binding domains"/>
    <property type="match status" value="1"/>
</dbReference>
<dbReference type="GO" id="GO:0003700">
    <property type="term" value="F:DNA-binding transcription factor activity"/>
    <property type="evidence" value="ECO:0007669"/>
    <property type="project" value="TreeGrafter"/>
</dbReference>
<feature type="domain" description="HTH lacI-type" evidence="4">
    <location>
        <begin position="35"/>
        <end position="89"/>
    </location>
</feature>
<evidence type="ECO:0000259" key="4">
    <source>
        <dbReference type="PROSITE" id="PS50932"/>
    </source>
</evidence>